<dbReference type="PANTHER" id="PTHR12810">
    <property type="entry name" value="MITOCHONDRIAL 28S RIBOSOMAL PROTEIN S29"/>
    <property type="match status" value="1"/>
</dbReference>
<dbReference type="Proteomes" id="UP001152885">
    <property type="component" value="Unassembled WGS sequence"/>
</dbReference>
<protein>
    <recommendedName>
        <fullName evidence="7">Small ribosomal subunit protein mS29</fullName>
    </recommendedName>
</protein>
<evidence type="ECO:0000256" key="4">
    <source>
        <dbReference type="ARBA" id="ARBA00022980"/>
    </source>
</evidence>
<keyword evidence="5" id="KW-0496">Mitochondrion</keyword>
<accession>A0A9W4XCN5</accession>
<evidence type="ECO:0000313" key="8">
    <source>
        <dbReference type="EMBL" id="CAI5760730.1"/>
    </source>
</evidence>
<organism evidence="8 9">
    <name type="scientific">Candida verbasci</name>
    <dbReference type="NCBI Taxonomy" id="1227364"/>
    <lineage>
        <taxon>Eukaryota</taxon>
        <taxon>Fungi</taxon>
        <taxon>Dikarya</taxon>
        <taxon>Ascomycota</taxon>
        <taxon>Saccharomycotina</taxon>
        <taxon>Pichiomycetes</taxon>
        <taxon>Debaryomycetaceae</taxon>
        <taxon>Candida/Lodderomyces clade</taxon>
        <taxon>Candida</taxon>
    </lineage>
</organism>
<comment type="subcellular location">
    <subcellularLocation>
        <location evidence="1">Mitochondrion</location>
    </subcellularLocation>
</comment>
<dbReference type="GO" id="GO:0003735">
    <property type="term" value="F:structural constituent of ribosome"/>
    <property type="evidence" value="ECO:0007669"/>
    <property type="project" value="TreeGrafter"/>
</dbReference>
<dbReference type="OrthoDB" id="274828at2759"/>
<dbReference type="AlphaFoldDB" id="A0A9W4XCN5"/>
<dbReference type="GO" id="GO:0005763">
    <property type="term" value="C:mitochondrial small ribosomal subunit"/>
    <property type="evidence" value="ECO:0007669"/>
    <property type="project" value="TreeGrafter"/>
</dbReference>
<sequence>MLRFTVRSINIINIPIRCLSSTNIVSAPFKQKEGKTKQKMVTKKNDKVDVKRSTNLTHLPFGEAVRNLQFEKTASELKIDELTSDFSRGKVFIYPKKIESKLKSMGGFKKFQFQESFAKPITLTTSNTTRINELFVNKLDEKFENNRLYIDGSKGIGKSTLLNQAIALSLLKHNHDIIVLHMDNAEVIGNGSSNYIFNNKLSIYQQPMITRRWIKKILAANEDTFKKMKLTQDVKFTKDKLEIKLTANKHTLYDYLSQNFEFGKTDPHTHFKYLINEIKQHSKNIPVLVSIDNFNAVTDFSLTQYKSPDFNPIHIQEFEMGKFLIDVANGSIGFEKGGVLLSKCNDFAPNRKTIEVAVYPEREYNLYMKQPEFDLELARKLQGIKPFEMTSLTIDESRELMKIWKDQGVLIVRKDFNKKDFNQESSQVVEVDMESQFEKIVLNSFNTSQGNPMGMFKQIALTY</sequence>
<reference evidence="8" key="1">
    <citation type="submission" date="2022-12" db="EMBL/GenBank/DDBJ databases">
        <authorList>
            <person name="Brejova B."/>
        </authorList>
    </citation>
    <scope>NUCLEOTIDE SEQUENCE</scope>
</reference>
<evidence type="ECO:0000256" key="2">
    <source>
        <dbReference type="ARBA" id="ARBA00009863"/>
    </source>
</evidence>
<evidence type="ECO:0000313" key="9">
    <source>
        <dbReference type="Proteomes" id="UP001152885"/>
    </source>
</evidence>
<dbReference type="Pfam" id="PF10236">
    <property type="entry name" value="DAP3"/>
    <property type="match status" value="1"/>
</dbReference>
<evidence type="ECO:0000256" key="1">
    <source>
        <dbReference type="ARBA" id="ARBA00004173"/>
    </source>
</evidence>
<evidence type="ECO:0000256" key="5">
    <source>
        <dbReference type="ARBA" id="ARBA00023128"/>
    </source>
</evidence>
<keyword evidence="6" id="KW-0687">Ribonucleoprotein</keyword>
<keyword evidence="9" id="KW-1185">Reference proteome</keyword>
<keyword evidence="3" id="KW-0809">Transit peptide</keyword>
<evidence type="ECO:0000256" key="7">
    <source>
        <dbReference type="ARBA" id="ARBA00035140"/>
    </source>
</evidence>
<comment type="similarity">
    <text evidence="2">Belongs to the mitochondrion-specific ribosomal protein mS29 family.</text>
</comment>
<dbReference type="Gene3D" id="3.40.50.300">
    <property type="entry name" value="P-loop containing nucleotide triphosphate hydrolases"/>
    <property type="match status" value="1"/>
</dbReference>
<dbReference type="InterPro" id="IPR019368">
    <property type="entry name" value="Ribosomal_mS29"/>
</dbReference>
<dbReference type="PANTHER" id="PTHR12810:SF0">
    <property type="entry name" value="SMALL RIBOSOMAL SUBUNIT PROTEIN MS29"/>
    <property type="match status" value="1"/>
</dbReference>
<name>A0A9W4XCN5_9ASCO</name>
<dbReference type="InterPro" id="IPR027417">
    <property type="entry name" value="P-loop_NTPase"/>
</dbReference>
<proteinExistence type="inferred from homology"/>
<dbReference type="EMBL" id="CANTUO010000007">
    <property type="protein sequence ID" value="CAI5760730.1"/>
    <property type="molecule type" value="Genomic_DNA"/>
</dbReference>
<evidence type="ECO:0000256" key="6">
    <source>
        <dbReference type="ARBA" id="ARBA00023274"/>
    </source>
</evidence>
<comment type="caution">
    <text evidence="8">The sequence shown here is derived from an EMBL/GenBank/DDBJ whole genome shotgun (WGS) entry which is preliminary data.</text>
</comment>
<gene>
    <name evidence="8" type="ORF">CANVERA_P5238</name>
</gene>
<evidence type="ECO:0000256" key="3">
    <source>
        <dbReference type="ARBA" id="ARBA00022946"/>
    </source>
</evidence>
<keyword evidence="4" id="KW-0689">Ribosomal protein</keyword>